<reference evidence="2" key="1">
    <citation type="journal article" date="2019" name="Int. J. Syst. Evol. Microbiol.">
        <title>The Global Catalogue of Microorganisms (GCM) 10K type strain sequencing project: providing services to taxonomists for standard genome sequencing and annotation.</title>
        <authorList>
            <consortium name="The Broad Institute Genomics Platform"/>
            <consortium name="The Broad Institute Genome Sequencing Center for Infectious Disease"/>
            <person name="Wu L."/>
            <person name="Ma J."/>
        </authorList>
    </citation>
    <scope>NUCLEOTIDE SEQUENCE [LARGE SCALE GENOMIC DNA]</scope>
    <source>
        <strain evidence="2">CCUG 60529</strain>
    </source>
</reference>
<name>A0ABW3BZ73_9FLAO</name>
<evidence type="ECO:0000313" key="2">
    <source>
        <dbReference type="Proteomes" id="UP001597011"/>
    </source>
</evidence>
<evidence type="ECO:0000313" key="1">
    <source>
        <dbReference type="EMBL" id="MFD0837561.1"/>
    </source>
</evidence>
<dbReference type="Proteomes" id="UP001597011">
    <property type="component" value="Unassembled WGS sequence"/>
</dbReference>
<organism evidence="1 2">
    <name type="scientific">Mariniflexile aquimaris</name>
    <dbReference type="NCBI Taxonomy" id="881009"/>
    <lineage>
        <taxon>Bacteria</taxon>
        <taxon>Pseudomonadati</taxon>
        <taxon>Bacteroidota</taxon>
        <taxon>Flavobacteriia</taxon>
        <taxon>Flavobacteriales</taxon>
        <taxon>Flavobacteriaceae</taxon>
        <taxon>Mariniflexile</taxon>
    </lineage>
</organism>
<accession>A0ABW3BZ73</accession>
<dbReference type="EMBL" id="JBHTIB010000059">
    <property type="protein sequence ID" value="MFD0837561.1"/>
    <property type="molecule type" value="Genomic_DNA"/>
</dbReference>
<protein>
    <recommendedName>
        <fullName evidence="3">Lipocalin-like protein</fullName>
    </recommendedName>
</protein>
<dbReference type="RefSeq" id="WP_379944267.1">
    <property type="nucleotide sequence ID" value="NZ_JBHTIB010000059.1"/>
</dbReference>
<comment type="caution">
    <text evidence="1">The sequence shown here is derived from an EMBL/GenBank/DDBJ whole genome shotgun (WGS) entry which is preliminary data.</text>
</comment>
<evidence type="ECO:0008006" key="3">
    <source>
        <dbReference type="Google" id="ProtNLM"/>
    </source>
</evidence>
<sequence length="129" mass="15042">MKYGLTLIFMLTLLSCSKDDTNIANQSDLKGKWVDVETRLDTLSFESLNNLEIMNLNRGKEIREGYLLPKYGSGSYAYKLSELKISLNWMLSSNSNFKDYYFKIIENRLNIGNFYDSEYGETLNFEKLK</sequence>
<proteinExistence type="predicted"/>
<keyword evidence="2" id="KW-1185">Reference proteome</keyword>
<dbReference type="PROSITE" id="PS51257">
    <property type="entry name" value="PROKAR_LIPOPROTEIN"/>
    <property type="match status" value="1"/>
</dbReference>
<gene>
    <name evidence="1" type="ORF">ACFQ0I_17420</name>
</gene>